<evidence type="ECO:0000313" key="1">
    <source>
        <dbReference type="EMBL" id="JAD54587.1"/>
    </source>
</evidence>
<reference evidence="1" key="1">
    <citation type="submission" date="2014-09" db="EMBL/GenBank/DDBJ databases">
        <authorList>
            <person name="Magalhaes I.L.F."/>
            <person name="Oliveira U."/>
            <person name="Santos F.R."/>
            <person name="Vidigal T.H.D.A."/>
            <person name="Brescovit A.D."/>
            <person name="Santos A.J."/>
        </authorList>
    </citation>
    <scope>NUCLEOTIDE SEQUENCE</scope>
    <source>
        <tissue evidence="1">Shoot tissue taken approximately 20 cm above the soil surface</tissue>
    </source>
</reference>
<protein>
    <submittedName>
        <fullName evidence="1">Uncharacterized protein</fullName>
    </submittedName>
</protein>
<proteinExistence type="predicted"/>
<dbReference type="AlphaFoldDB" id="A0A0A9B5M7"/>
<reference evidence="1" key="2">
    <citation type="journal article" date="2015" name="Data Brief">
        <title>Shoot transcriptome of the giant reed, Arundo donax.</title>
        <authorList>
            <person name="Barrero R.A."/>
            <person name="Guerrero F.D."/>
            <person name="Moolhuijzen P."/>
            <person name="Goolsby J.A."/>
            <person name="Tidwell J."/>
            <person name="Bellgard S.E."/>
            <person name="Bellgard M.I."/>
        </authorList>
    </citation>
    <scope>NUCLEOTIDE SEQUENCE</scope>
    <source>
        <tissue evidence="1">Shoot tissue taken approximately 20 cm above the soil surface</tissue>
    </source>
</reference>
<sequence>MRLRIASLPQSIGASSFCNTRHLGRRCQFTMEVQISTWISAVVPRPEVRCKMHAVAV</sequence>
<organism evidence="1">
    <name type="scientific">Arundo donax</name>
    <name type="common">Giant reed</name>
    <name type="synonym">Donax arundinaceus</name>
    <dbReference type="NCBI Taxonomy" id="35708"/>
    <lineage>
        <taxon>Eukaryota</taxon>
        <taxon>Viridiplantae</taxon>
        <taxon>Streptophyta</taxon>
        <taxon>Embryophyta</taxon>
        <taxon>Tracheophyta</taxon>
        <taxon>Spermatophyta</taxon>
        <taxon>Magnoliopsida</taxon>
        <taxon>Liliopsida</taxon>
        <taxon>Poales</taxon>
        <taxon>Poaceae</taxon>
        <taxon>PACMAD clade</taxon>
        <taxon>Arundinoideae</taxon>
        <taxon>Arundineae</taxon>
        <taxon>Arundo</taxon>
    </lineage>
</organism>
<accession>A0A0A9B5M7</accession>
<dbReference type="EMBL" id="GBRH01243308">
    <property type="protein sequence ID" value="JAD54587.1"/>
    <property type="molecule type" value="Transcribed_RNA"/>
</dbReference>
<name>A0A0A9B5M7_ARUDO</name>